<protein>
    <submittedName>
        <fullName evidence="1">SprB repeat-containing protein</fullName>
    </submittedName>
</protein>
<dbReference type="EMBL" id="CP113088">
    <property type="protein sequence ID" value="WAC02726.1"/>
    <property type="molecule type" value="Genomic_DNA"/>
</dbReference>
<keyword evidence="2" id="KW-1185">Reference proteome</keyword>
<evidence type="ECO:0000313" key="1">
    <source>
        <dbReference type="EMBL" id="WAC02726.1"/>
    </source>
</evidence>
<dbReference type="KEGG" id="lnu:N7U66_03380"/>
<dbReference type="AlphaFoldDB" id="A0A9E8MWP9"/>
<gene>
    <name evidence="1" type="ORF">N7U66_03380</name>
</gene>
<sequence length="189" mass="19760">MVDGNQEFISSPQVFNNVGATLELTDVGVGSYKVSVLPSSVSNYPDDIASCEAKLFFEITSKSKFTAEVVSKDPRCFGDASGTAHVIVTGGAGTISYQWLNVTTGEVISLGYSATGLLAGDYKVIITDASGCGSTDPILFSLEDPAPLEIPIIEDIQTSCDAVSGSGTLGGTASDIRQERLLMFLLGMK</sequence>
<proteinExistence type="predicted"/>
<accession>A0A9E8MWP9</accession>
<dbReference type="Proteomes" id="UP001164705">
    <property type="component" value="Chromosome"/>
</dbReference>
<evidence type="ECO:0000313" key="2">
    <source>
        <dbReference type="Proteomes" id="UP001164705"/>
    </source>
</evidence>
<reference evidence="1" key="1">
    <citation type="submission" date="2022-11" db="EMBL/GenBank/DDBJ databases">
        <title>Lacinutrix neustonica HL-RS19T sp. nov., isolated from the surface microlayer sample of brackish Lake Shihwa.</title>
        <authorList>
            <person name="Choi J.Y."/>
            <person name="Hwang C.Y."/>
        </authorList>
    </citation>
    <scope>NUCLEOTIDE SEQUENCE</scope>
    <source>
        <strain evidence="1">HL-RS19</strain>
    </source>
</reference>
<dbReference type="RefSeq" id="WP_267677324.1">
    <property type="nucleotide sequence ID" value="NZ_CP113088.1"/>
</dbReference>
<dbReference type="Pfam" id="PF13573">
    <property type="entry name" value="SprB"/>
    <property type="match status" value="1"/>
</dbReference>
<dbReference type="InterPro" id="IPR025667">
    <property type="entry name" value="SprB_repeat"/>
</dbReference>
<name>A0A9E8MWP9_9FLAO</name>
<organism evidence="1 2">
    <name type="scientific">Lacinutrix neustonica</name>
    <dbReference type="NCBI Taxonomy" id="2980107"/>
    <lineage>
        <taxon>Bacteria</taxon>
        <taxon>Pseudomonadati</taxon>
        <taxon>Bacteroidota</taxon>
        <taxon>Flavobacteriia</taxon>
        <taxon>Flavobacteriales</taxon>
        <taxon>Flavobacteriaceae</taxon>
        <taxon>Lacinutrix</taxon>
    </lineage>
</organism>